<dbReference type="PROSITE" id="PS51387">
    <property type="entry name" value="FAD_PCMH"/>
    <property type="match status" value="1"/>
</dbReference>
<feature type="chain" id="PRO_5042040748" evidence="5">
    <location>
        <begin position="19"/>
        <end position="469"/>
    </location>
</feature>
<gene>
    <name evidence="7" type="ORF">B0H17DRAFT_930548</name>
</gene>
<dbReference type="Gene3D" id="3.30.465.10">
    <property type="match status" value="1"/>
</dbReference>
<evidence type="ECO:0000256" key="1">
    <source>
        <dbReference type="ARBA" id="ARBA00005466"/>
    </source>
</evidence>
<dbReference type="PANTHER" id="PTHR42973">
    <property type="entry name" value="BINDING OXIDOREDUCTASE, PUTATIVE (AFU_ORTHOLOGUE AFUA_1G17690)-RELATED"/>
    <property type="match status" value="1"/>
</dbReference>
<evidence type="ECO:0000256" key="2">
    <source>
        <dbReference type="ARBA" id="ARBA00022630"/>
    </source>
</evidence>
<evidence type="ECO:0000313" key="7">
    <source>
        <dbReference type="EMBL" id="KAJ7695416.1"/>
    </source>
</evidence>
<feature type="signal peptide" evidence="5">
    <location>
        <begin position="1"/>
        <end position="18"/>
    </location>
</feature>
<dbReference type="PANTHER" id="PTHR42973:SF13">
    <property type="entry name" value="FAD-BINDING PCMH-TYPE DOMAIN-CONTAINING PROTEIN"/>
    <property type="match status" value="1"/>
</dbReference>
<keyword evidence="5" id="KW-0732">Signal</keyword>
<keyword evidence="4" id="KW-0560">Oxidoreductase</keyword>
<dbReference type="InterPro" id="IPR016169">
    <property type="entry name" value="FAD-bd_PCMH_sub2"/>
</dbReference>
<evidence type="ECO:0000313" key="8">
    <source>
        <dbReference type="Proteomes" id="UP001221757"/>
    </source>
</evidence>
<evidence type="ECO:0000259" key="6">
    <source>
        <dbReference type="PROSITE" id="PS51387"/>
    </source>
</evidence>
<accession>A0AAD7GHK3</accession>
<dbReference type="EMBL" id="JARKIE010000038">
    <property type="protein sequence ID" value="KAJ7695416.1"/>
    <property type="molecule type" value="Genomic_DNA"/>
</dbReference>
<dbReference type="InterPro" id="IPR050416">
    <property type="entry name" value="FAD-linked_Oxidoreductase"/>
</dbReference>
<comment type="similarity">
    <text evidence="1">Belongs to the oxygen-dependent FAD-linked oxidoreductase family.</text>
</comment>
<feature type="domain" description="FAD-binding PCMH-type" evidence="6">
    <location>
        <begin position="62"/>
        <end position="234"/>
    </location>
</feature>
<name>A0AAD7GHK3_MYCRO</name>
<sequence>MGRTFQLFFVHLLAIVSAARVNTTTSQLACSALSAGSLKSLVTTSGPQFEAGATHAWNLLNSQLVPACVVFPQTTAQVATAMAAIYKTGAQYAVQTAGGHSAMEGWDNVQGGVLIHLMNMRNISYHKASGCVTFQPGLTWGQALDFLEPYGVAVAGGRVNDVGSGLLLGGGISYLANAVGYSADTMREVDVVLVTGKVVTATANNSYSDLFRALKGGANRFGIYDNSSSAAVLTAMAHFAKNVNDPKAAFLLYQFNSFANGVITPIIVLNAFYHGSSLPNSSFGEFMAIPSLSTNLTAMSYYDISYLLGDPGAPISLVEQFGASVLEGSDDVTPYLEIFSQYSTLCDQFKTELGGTTLSFTIVMDSQIEAGRARGGNIIDAPRGGFYMIQFSMSLPQGPTNLSPALAAARQIFFQKAPRTTGLPLYIAESDKSQQVFQTYGGYQEMKATYAKYDPTRFNVEHTDGPSGL</sequence>
<keyword evidence="2" id="KW-0285">Flavoprotein</keyword>
<dbReference type="InterPro" id="IPR006094">
    <property type="entry name" value="Oxid_FAD_bind_N"/>
</dbReference>
<evidence type="ECO:0000256" key="4">
    <source>
        <dbReference type="ARBA" id="ARBA00023002"/>
    </source>
</evidence>
<dbReference type="Proteomes" id="UP001221757">
    <property type="component" value="Unassembled WGS sequence"/>
</dbReference>
<dbReference type="GO" id="GO:0071949">
    <property type="term" value="F:FAD binding"/>
    <property type="evidence" value="ECO:0007669"/>
    <property type="project" value="InterPro"/>
</dbReference>
<reference evidence="7" key="1">
    <citation type="submission" date="2023-03" db="EMBL/GenBank/DDBJ databases">
        <title>Massive genome expansion in bonnet fungi (Mycena s.s.) driven by repeated elements and novel gene families across ecological guilds.</title>
        <authorList>
            <consortium name="Lawrence Berkeley National Laboratory"/>
            <person name="Harder C.B."/>
            <person name="Miyauchi S."/>
            <person name="Viragh M."/>
            <person name="Kuo A."/>
            <person name="Thoen E."/>
            <person name="Andreopoulos B."/>
            <person name="Lu D."/>
            <person name="Skrede I."/>
            <person name="Drula E."/>
            <person name="Henrissat B."/>
            <person name="Morin E."/>
            <person name="Kohler A."/>
            <person name="Barry K."/>
            <person name="LaButti K."/>
            <person name="Morin E."/>
            <person name="Salamov A."/>
            <person name="Lipzen A."/>
            <person name="Mereny Z."/>
            <person name="Hegedus B."/>
            <person name="Baldrian P."/>
            <person name="Stursova M."/>
            <person name="Weitz H."/>
            <person name="Taylor A."/>
            <person name="Grigoriev I.V."/>
            <person name="Nagy L.G."/>
            <person name="Martin F."/>
            <person name="Kauserud H."/>
        </authorList>
    </citation>
    <scope>NUCLEOTIDE SEQUENCE</scope>
    <source>
        <strain evidence="7">CBHHK067</strain>
    </source>
</reference>
<organism evidence="7 8">
    <name type="scientific">Mycena rosella</name>
    <name type="common">Pink bonnet</name>
    <name type="synonym">Agaricus rosellus</name>
    <dbReference type="NCBI Taxonomy" id="1033263"/>
    <lineage>
        <taxon>Eukaryota</taxon>
        <taxon>Fungi</taxon>
        <taxon>Dikarya</taxon>
        <taxon>Basidiomycota</taxon>
        <taxon>Agaricomycotina</taxon>
        <taxon>Agaricomycetes</taxon>
        <taxon>Agaricomycetidae</taxon>
        <taxon>Agaricales</taxon>
        <taxon>Marasmiineae</taxon>
        <taxon>Mycenaceae</taxon>
        <taxon>Mycena</taxon>
    </lineage>
</organism>
<protein>
    <submittedName>
        <fullName evidence="7">FAD-binding domain-containing protein</fullName>
    </submittedName>
</protein>
<dbReference type="SUPFAM" id="SSF56176">
    <property type="entry name" value="FAD-binding/transporter-associated domain-like"/>
    <property type="match status" value="1"/>
</dbReference>
<proteinExistence type="inferred from homology"/>
<dbReference type="GO" id="GO:0016491">
    <property type="term" value="F:oxidoreductase activity"/>
    <property type="evidence" value="ECO:0007669"/>
    <property type="project" value="UniProtKB-KW"/>
</dbReference>
<evidence type="ECO:0000256" key="5">
    <source>
        <dbReference type="SAM" id="SignalP"/>
    </source>
</evidence>
<keyword evidence="8" id="KW-1185">Reference proteome</keyword>
<dbReference type="InterPro" id="IPR036318">
    <property type="entry name" value="FAD-bd_PCMH-like_sf"/>
</dbReference>
<keyword evidence="3" id="KW-0274">FAD</keyword>
<comment type="caution">
    <text evidence="7">The sequence shown here is derived from an EMBL/GenBank/DDBJ whole genome shotgun (WGS) entry which is preliminary data.</text>
</comment>
<dbReference type="InterPro" id="IPR016166">
    <property type="entry name" value="FAD-bd_PCMH"/>
</dbReference>
<dbReference type="AlphaFoldDB" id="A0AAD7GHK3"/>
<dbReference type="Pfam" id="PF01565">
    <property type="entry name" value="FAD_binding_4"/>
    <property type="match status" value="1"/>
</dbReference>
<evidence type="ECO:0000256" key="3">
    <source>
        <dbReference type="ARBA" id="ARBA00022827"/>
    </source>
</evidence>